<protein>
    <submittedName>
        <fullName evidence="6">DEAD box helicase</fullName>
    </submittedName>
</protein>
<comment type="caution">
    <text evidence="6">The sequence shown here is derived from an EMBL/GenBank/DDBJ whole genome shotgun (WGS) entry which is preliminary data.</text>
</comment>
<dbReference type="GO" id="GO:0004386">
    <property type="term" value="F:helicase activity"/>
    <property type="evidence" value="ECO:0007669"/>
    <property type="project" value="UniProtKB-KW"/>
</dbReference>
<feature type="domain" description="ZNFX1" evidence="5">
    <location>
        <begin position="121"/>
        <end position="228"/>
    </location>
</feature>
<evidence type="ECO:0000313" key="6">
    <source>
        <dbReference type="EMBL" id="PWY63805.1"/>
    </source>
</evidence>
<dbReference type="GO" id="GO:0031380">
    <property type="term" value="C:nuclear RNA-directed RNA polymerase complex"/>
    <property type="evidence" value="ECO:0007669"/>
    <property type="project" value="TreeGrafter"/>
</dbReference>
<dbReference type="SUPFAM" id="SSF52540">
    <property type="entry name" value="P-loop containing nucleoside triphosphate hydrolases"/>
    <property type="match status" value="1"/>
</dbReference>
<keyword evidence="1 6" id="KW-0378">Hydrolase</keyword>
<dbReference type="Proteomes" id="UP000246171">
    <property type="component" value="Unassembled WGS sequence"/>
</dbReference>
<dbReference type="FunFam" id="3.40.50.300:FF:001366">
    <property type="entry name" value="ATP binding protein, putative"/>
    <property type="match status" value="1"/>
</dbReference>
<dbReference type="InterPro" id="IPR045055">
    <property type="entry name" value="DNA2/NAM7-like"/>
</dbReference>
<evidence type="ECO:0000256" key="2">
    <source>
        <dbReference type="SAM" id="MobiDB-lite"/>
    </source>
</evidence>
<dbReference type="Pfam" id="PF13087">
    <property type="entry name" value="AAA_12"/>
    <property type="match status" value="1"/>
</dbReference>
<feature type="domain" description="DNA2/NAM7 helicase-like C-terminal" evidence="4">
    <location>
        <begin position="696"/>
        <end position="879"/>
    </location>
</feature>
<dbReference type="RefSeq" id="XP_025383452.1">
    <property type="nucleotide sequence ID" value="XM_025537058.1"/>
</dbReference>
<keyword evidence="1 6" id="KW-0347">Helicase</keyword>
<reference evidence="6" key="1">
    <citation type="submission" date="2016-12" db="EMBL/GenBank/DDBJ databases">
        <title>The genomes of Aspergillus section Nigri reveals drivers in fungal speciation.</title>
        <authorList>
            <consortium name="DOE Joint Genome Institute"/>
            <person name="Vesth T.C."/>
            <person name="Nybo J."/>
            <person name="Theobald S."/>
            <person name="Brandl J."/>
            <person name="Frisvad J.C."/>
            <person name="Nielsen K.F."/>
            <person name="Lyhne E.K."/>
            <person name="Kogle M.E."/>
            <person name="Kuo A."/>
            <person name="Riley R."/>
            <person name="Clum A."/>
            <person name="Nolan M."/>
            <person name="Lipzen A."/>
            <person name="Salamov A."/>
            <person name="Henrissat B."/>
            <person name="Wiebenga A."/>
            <person name="De vries R.P."/>
            <person name="Grigoriev I.V."/>
            <person name="Mortensen U.H."/>
            <person name="Andersen M.R."/>
            <person name="Baker S.E."/>
        </authorList>
    </citation>
    <scope>NUCLEOTIDE SEQUENCE</scope>
    <source>
        <strain evidence="6">CBS 122712</strain>
    </source>
</reference>
<evidence type="ECO:0000259" key="3">
    <source>
        <dbReference type="Pfam" id="PF13086"/>
    </source>
</evidence>
<keyword evidence="1 6" id="KW-0547">Nucleotide-binding</keyword>
<dbReference type="FunFam" id="3.40.50.300:FF:002468">
    <property type="entry name" value="Suppressor of ascus dominance 3"/>
    <property type="match status" value="1"/>
</dbReference>
<proteinExistence type="predicted"/>
<evidence type="ECO:0000259" key="4">
    <source>
        <dbReference type="Pfam" id="PF13087"/>
    </source>
</evidence>
<gene>
    <name evidence="6" type="ORF">BO83DRAFT_456144</name>
</gene>
<dbReference type="InterPro" id="IPR041679">
    <property type="entry name" value="DNA2/NAM7-like_C"/>
</dbReference>
<dbReference type="Gene3D" id="3.40.50.300">
    <property type="entry name" value="P-loop containing nucleotide triphosphate hydrolases"/>
    <property type="match status" value="3"/>
</dbReference>
<evidence type="ECO:0000313" key="7">
    <source>
        <dbReference type="Proteomes" id="UP000246171"/>
    </source>
</evidence>
<dbReference type="Pfam" id="PF25396">
    <property type="entry name" value="ZNFX1"/>
    <property type="match status" value="1"/>
</dbReference>
<dbReference type="InterPro" id="IPR057373">
    <property type="entry name" value="ZNFX1"/>
</dbReference>
<dbReference type="OrthoDB" id="409395at2759"/>
<dbReference type="Pfam" id="PF13086">
    <property type="entry name" value="AAA_11"/>
    <property type="match status" value="1"/>
</dbReference>
<feature type="domain" description="DNA2/NAM7 helicase helicase" evidence="3">
    <location>
        <begin position="307"/>
        <end position="680"/>
    </location>
</feature>
<evidence type="ECO:0000256" key="1">
    <source>
        <dbReference type="ARBA" id="ARBA00022806"/>
    </source>
</evidence>
<organism evidence="6 7">
    <name type="scientific">Aspergillus eucalypticola (strain CBS 122712 / IBT 29274)</name>
    <dbReference type="NCBI Taxonomy" id="1448314"/>
    <lineage>
        <taxon>Eukaryota</taxon>
        <taxon>Fungi</taxon>
        <taxon>Dikarya</taxon>
        <taxon>Ascomycota</taxon>
        <taxon>Pezizomycotina</taxon>
        <taxon>Eurotiomycetes</taxon>
        <taxon>Eurotiomycetidae</taxon>
        <taxon>Eurotiales</taxon>
        <taxon>Aspergillaceae</taxon>
        <taxon>Aspergillus</taxon>
        <taxon>Aspergillus subgen. Circumdati</taxon>
    </lineage>
</organism>
<dbReference type="PANTHER" id="PTHR10887">
    <property type="entry name" value="DNA2/NAM7 HELICASE FAMILY"/>
    <property type="match status" value="1"/>
</dbReference>
<dbReference type="InterPro" id="IPR047187">
    <property type="entry name" value="SF1_C_Upf1"/>
</dbReference>
<evidence type="ECO:0000259" key="5">
    <source>
        <dbReference type="Pfam" id="PF25396"/>
    </source>
</evidence>
<name>A0A317UQG0_ASPEC</name>
<dbReference type="VEuPathDB" id="FungiDB:BO83DRAFT_456144"/>
<sequence>MDSGDYHRPGTPRSVTRLSEQNIDTHLLVNKDIREYLAQPSIDFAEEWLEKPDIPSSDEILGNFGSAENEYVELTPNKITGPWNSTDEYLKAHYELLREDAIAPLRDAVAYVRDNPKMTDTKLVSIYDKVYFTGITFAQRGLGIRIRFSTRRAEKNIAWEYSKRLVSGSIIALSPADDAFQQKCIVAIVAARPLEGVQKHPPEIDIFLARPEDFEFDPQKEWIMVEAKDGYYESVRHTMAALQKLKQEKFPLSEHICLLDPNVRAPDYVEQDPLLDIQSEASETAEAAEGHRVDILKNWPREPSQAMDSTQWQALHEMLTKRLSLIQGPPGTGKTYVSVIALRILLSNLKHGDSPIILASQTNHALDQLLRLVATFETSYIRVGSRSNDPEIKRRTLYCVRQNEPAVTVHGSVLGAARKEQTVLTQAIARILQPFNAENTNAPLPASLFLEYGLLTETQLDNLKKGAEGWTRPTDSEDTDPLVVWLGDKLVPFEVGYERESFGFEEDEVDLEYEQLKELEAEQGIEEDDYEILKGQFINLQDGVCGCKISCSETSAIENLKQKDLWKVREEARGAIYDVLRKQLKTKMTESLRQQVLLYSKNCENLQIGKWERDYHVLRTAKVIGMTATGLSKYRGLISSLKPKIVLIEEAAEAIEAPIVAACFDSLQHMILVGDHKQLRGHCTVQELGSEPYNLGVSMFERLVKNGMKYVMLNRQRRMAPEIRQLLEPIYGELNDHESVRKRPGVRGMGVIRSYFFTHIWPESRDSLASKYNDMEAQMIAEFVVYLVQNGNTVKDITILTFYNGQRKKLLTVLRHHPYLQGQYMKVVTVDSYQGEENEIVILSLVRSGENDIGFLSIANRVCVALSRARRGFYMFGNANSLAKQNQLWRDVLTLMANNKPPRRLGTQLPVTCVKHKRTTFIQGLSDWNKINGGCDCHCDETLVCGHPCPIKCHSFSHERVECNDICNKRMACKHVCSKPCVISHICRCTCEVASQLDNLRLHHESQGSTAPLEGPSSYPEAVRHYQAFASGGAKEHDALLLKKTTETAAAARPTPGTEEDEDLLLSETEVASSPQERDTTVPLWSEENLMEI</sequence>
<dbReference type="GO" id="GO:0031048">
    <property type="term" value="P:regulatory ncRNA-mediated heterochromatin formation"/>
    <property type="evidence" value="ECO:0007669"/>
    <property type="project" value="TreeGrafter"/>
</dbReference>
<keyword evidence="1 6" id="KW-0067">ATP-binding</keyword>
<feature type="compositionally biased region" description="Low complexity" evidence="2">
    <location>
        <begin position="1047"/>
        <end position="1057"/>
    </location>
</feature>
<dbReference type="InterPro" id="IPR027417">
    <property type="entry name" value="P-loop_NTPase"/>
</dbReference>
<dbReference type="PANTHER" id="PTHR10887:SF341">
    <property type="entry name" value="NFX1-TYPE ZINC FINGER-CONTAINING PROTEIN 1"/>
    <property type="match status" value="1"/>
</dbReference>
<accession>A0A317UQG0</accession>
<dbReference type="CDD" id="cd18808">
    <property type="entry name" value="SF1_C_Upf1"/>
    <property type="match status" value="1"/>
</dbReference>
<dbReference type="AlphaFoldDB" id="A0A317UQG0"/>
<feature type="region of interest" description="Disordered" evidence="2">
    <location>
        <begin position="1047"/>
        <end position="1093"/>
    </location>
</feature>
<dbReference type="InterPro" id="IPR041677">
    <property type="entry name" value="DNA2/NAM7_AAA_11"/>
</dbReference>
<dbReference type="GeneID" id="37059020"/>
<keyword evidence="7" id="KW-1185">Reference proteome</keyword>
<dbReference type="EMBL" id="MSFU01000034">
    <property type="protein sequence ID" value="PWY63805.1"/>
    <property type="molecule type" value="Genomic_DNA"/>
</dbReference>